<proteinExistence type="predicted"/>
<accession>A0A0A0HVB3</accession>
<gene>
    <name evidence="1" type="ORF">PADG_11453</name>
</gene>
<dbReference type="HOGENOM" id="CLU_2097565_0_0_1"/>
<dbReference type="VEuPathDB" id="FungiDB:PADG_11453"/>
<dbReference type="GeneID" id="22587350"/>
<dbReference type="RefSeq" id="XP_010758924.1">
    <property type="nucleotide sequence ID" value="XM_010760622.1"/>
</dbReference>
<evidence type="ECO:0000313" key="1">
    <source>
        <dbReference type="EMBL" id="KGM92268.1"/>
    </source>
</evidence>
<protein>
    <submittedName>
        <fullName evidence="1">Uncharacterized protein</fullName>
    </submittedName>
</protein>
<name>A0A0A0HVB3_PARBD</name>
<dbReference type="EMBL" id="KN275959">
    <property type="protein sequence ID" value="KGM92268.1"/>
    <property type="molecule type" value="Genomic_DNA"/>
</dbReference>
<dbReference type="Proteomes" id="UP000001628">
    <property type="component" value="Unassembled WGS sequence"/>
</dbReference>
<dbReference type="InParanoid" id="A0A0A0HVB3"/>
<keyword evidence="2" id="KW-1185">Reference proteome</keyword>
<sequence>MSAREWPLEGADRTCHTAMHGLQKCILPVQCDSGNGTTEYWYIKHLMFPSLSQAVLEDVRLGLVSLSFHIYQSDLYHRNMTLWFLWIMDDTKHRVPPVSQRIIRASDSAASGREDV</sequence>
<evidence type="ECO:0000313" key="2">
    <source>
        <dbReference type="Proteomes" id="UP000001628"/>
    </source>
</evidence>
<organism evidence="1 2">
    <name type="scientific">Paracoccidioides brasiliensis (strain Pb18)</name>
    <dbReference type="NCBI Taxonomy" id="502780"/>
    <lineage>
        <taxon>Eukaryota</taxon>
        <taxon>Fungi</taxon>
        <taxon>Dikarya</taxon>
        <taxon>Ascomycota</taxon>
        <taxon>Pezizomycotina</taxon>
        <taxon>Eurotiomycetes</taxon>
        <taxon>Eurotiomycetidae</taxon>
        <taxon>Onygenales</taxon>
        <taxon>Ajellomycetaceae</taxon>
        <taxon>Paracoccidioides</taxon>
    </lineage>
</organism>
<reference evidence="1 2" key="1">
    <citation type="journal article" date="2011" name="PLoS Genet.">
        <title>Comparative genomic analysis of human fungal pathogens causing paracoccidioidomycosis.</title>
        <authorList>
            <person name="Desjardins C.A."/>
            <person name="Champion M.D."/>
            <person name="Holder J.W."/>
            <person name="Muszewska A."/>
            <person name="Goldberg J."/>
            <person name="Bailao A.M."/>
            <person name="Brigido M.M."/>
            <person name="Ferreira M.E."/>
            <person name="Garcia A.M."/>
            <person name="Grynberg M."/>
            <person name="Gujja S."/>
            <person name="Heiman D.I."/>
            <person name="Henn M.R."/>
            <person name="Kodira C.D."/>
            <person name="Leon-Narvaez H."/>
            <person name="Longo L.V."/>
            <person name="Ma L.J."/>
            <person name="Malavazi I."/>
            <person name="Matsuo A.L."/>
            <person name="Morais F.V."/>
            <person name="Pereira M."/>
            <person name="Rodriguez-Brito S."/>
            <person name="Sakthikumar S."/>
            <person name="Salem-Izacc S.M."/>
            <person name="Sykes S.M."/>
            <person name="Teixeira M.M."/>
            <person name="Vallejo M.C."/>
            <person name="Walter M.E."/>
            <person name="Yandava C."/>
            <person name="Young S."/>
            <person name="Zeng Q."/>
            <person name="Zucker J."/>
            <person name="Felipe M.S."/>
            <person name="Goldman G.H."/>
            <person name="Haas B.J."/>
            <person name="McEwen J.G."/>
            <person name="Nino-Vega G."/>
            <person name="Puccia R."/>
            <person name="San-Blas G."/>
            <person name="Soares C.M."/>
            <person name="Birren B.W."/>
            <person name="Cuomo C.A."/>
        </authorList>
    </citation>
    <scope>NUCLEOTIDE SEQUENCE [LARGE SCALE GENOMIC DNA]</scope>
    <source>
        <strain evidence="1 2">Pb18</strain>
    </source>
</reference>
<dbReference type="AlphaFoldDB" id="A0A0A0HVB3"/>
<dbReference type="KEGG" id="pbn:PADG_11453"/>